<dbReference type="InterPro" id="IPR015915">
    <property type="entry name" value="Kelch-typ_b-propeller"/>
</dbReference>
<dbReference type="InterPro" id="IPR001810">
    <property type="entry name" value="F-box_dom"/>
</dbReference>
<gene>
    <name evidence="2" type="ORF">V6N11_019369</name>
</gene>
<dbReference type="Pfam" id="PF07734">
    <property type="entry name" value="FBA_1"/>
    <property type="match status" value="1"/>
</dbReference>
<name>A0ABR2R2R3_9ROSI</name>
<dbReference type="CDD" id="cd22157">
    <property type="entry name" value="F-box_AtFBW1-like"/>
    <property type="match status" value="1"/>
</dbReference>
<dbReference type="Gene3D" id="1.20.1280.50">
    <property type="match status" value="1"/>
</dbReference>
<reference evidence="2 3" key="1">
    <citation type="journal article" date="2024" name="G3 (Bethesda)">
        <title>Genome assembly of Hibiscus sabdariffa L. provides insights into metabolisms of medicinal natural products.</title>
        <authorList>
            <person name="Kim T."/>
        </authorList>
    </citation>
    <scope>NUCLEOTIDE SEQUENCE [LARGE SCALE GENOMIC DNA]</scope>
    <source>
        <strain evidence="2">TK-2024</strain>
        <tissue evidence="2">Old leaves</tissue>
    </source>
</reference>
<dbReference type="SMART" id="SM00256">
    <property type="entry name" value="FBOX"/>
    <property type="match status" value="1"/>
</dbReference>
<dbReference type="SUPFAM" id="SSF117281">
    <property type="entry name" value="Kelch motif"/>
    <property type="match status" value="1"/>
</dbReference>
<protein>
    <recommendedName>
        <fullName evidence="1">F-box domain-containing protein</fullName>
    </recommendedName>
</protein>
<keyword evidence="3" id="KW-1185">Reference proteome</keyword>
<dbReference type="SUPFAM" id="SSF81383">
    <property type="entry name" value="F-box domain"/>
    <property type="match status" value="1"/>
</dbReference>
<comment type="caution">
    <text evidence="2">The sequence shown here is derived from an EMBL/GenBank/DDBJ whole genome shotgun (WGS) entry which is preliminary data.</text>
</comment>
<evidence type="ECO:0000313" key="2">
    <source>
        <dbReference type="EMBL" id="KAK9007041.1"/>
    </source>
</evidence>
<dbReference type="PROSITE" id="PS50181">
    <property type="entry name" value="FBOX"/>
    <property type="match status" value="1"/>
</dbReference>
<dbReference type="Pfam" id="PF00646">
    <property type="entry name" value="F-box"/>
    <property type="match status" value="1"/>
</dbReference>
<evidence type="ECO:0000313" key="3">
    <source>
        <dbReference type="Proteomes" id="UP001396334"/>
    </source>
</evidence>
<dbReference type="PANTHER" id="PTHR31672">
    <property type="entry name" value="BNACNNG10540D PROTEIN"/>
    <property type="match status" value="1"/>
</dbReference>
<feature type="domain" description="F-box" evidence="1">
    <location>
        <begin position="1"/>
        <end position="45"/>
    </location>
</feature>
<organism evidence="2 3">
    <name type="scientific">Hibiscus sabdariffa</name>
    <name type="common">roselle</name>
    <dbReference type="NCBI Taxonomy" id="183260"/>
    <lineage>
        <taxon>Eukaryota</taxon>
        <taxon>Viridiplantae</taxon>
        <taxon>Streptophyta</taxon>
        <taxon>Embryophyta</taxon>
        <taxon>Tracheophyta</taxon>
        <taxon>Spermatophyta</taxon>
        <taxon>Magnoliopsida</taxon>
        <taxon>eudicotyledons</taxon>
        <taxon>Gunneridae</taxon>
        <taxon>Pentapetalae</taxon>
        <taxon>rosids</taxon>
        <taxon>malvids</taxon>
        <taxon>Malvales</taxon>
        <taxon>Malvaceae</taxon>
        <taxon>Malvoideae</taxon>
        <taxon>Hibiscus</taxon>
    </lineage>
</organism>
<dbReference type="Proteomes" id="UP001396334">
    <property type="component" value="Unassembled WGS sequence"/>
</dbReference>
<proteinExistence type="predicted"/>
<dbReference type="InterPro" id="IPR017451">
    <property type="entry name" value="F-box-assoc_interact_dom"/>
</dbReference>
<dbReference type="InterPro" id="IPR006527">
    <property type="entry name" value="F-box-assoc_dom_typ1"/>
</dbReference>
<evidence type="ECO:0000259" key="1">
    <source>
        <dbReference type="PROSITE" id="PS50181"/>
    </source>
</evidence>
<accession>A0ABR2R2R3</accession>
<dbReference type="PANTHER" id="PTHR31672:SF13">
    <property type="entry name" value="F-BOX PROTEIN CPR30-LIKE"/>
    <property type="match status" value="1"/>
</dbReference>
<sequence length="354" mass="40156">MSDYMPVEVMIGILKRLPAKSLVRFRSVCKSCDTLISDPSFISTHLQASLSNNTPFLLFLCVKNGKTRVNFLLWNPSIEKYISLPKFRISEAAVFLNVGFGFDSRTNDYKLLILGGVDEGNSWIQPYLFSLKENCWKRVRAVQPNYAFRRQRSLPFVNGAVHWLGNRKRNGGGYSHEILGFDMSVEEFFEINLPENLTDLCHADLTIMKYGESSIAVSTYQAYAELHDLWVMKEYGLVESWTKVLTLHRVVLNTDFPRVMGFRKNGQVLLQEHNLKIASLDLNSQQMGASLHLNCQEIELPGLIFWTDLFSVDNYVESLVLIDKAVHIRSASDVNHPIYLSDSDESNGGESGVA</sequence>
<dbReference type="InterPro" id="IPR036047">
    <property type="entry name" value="F-box-like_dom_sf"/>
</dbReference>
<dbReference type="InterPro" id="IPR050796">
    <property type="entry name" value="SCF_F-box_component"/>
</dbReference>
<dbReference type="NCBIfam" id="TIGR01640">
    <property type="entry name" value="F_box_assoc_1"/>
    <property type="match status" value="1"/>
</dbReference>
<dbReference type="EMBL" id="JBBPBN010000028">
    <property type="protein sequence ID" value="KAK9007041.1"/>
    <property type="molecule type" value="Genomic_DNA"/>
</dbReference>